<dbReference type="Gene3D" id="3.40.50.300">
    <property type="entry name" value="P-loop containing nucleotide triphosphate hydrolases"/>
    <property type="match status" value="1"/>
</dbReference>
<feature type="compositionally biased region" description="Basic and acidic residues" evidence="1">
    <location>
        <begin position="9"/>
        <end position="20"/>
    </location>
</feature>
<dbReference type="PRINTS" id="PR00988">
    <property type="entry name" value="URIDINKINASE"/>
</dbReference>
<dbReference type="InterPro" id="IPR027417">
    <property type="entry name" value="P-loop_NTPase"/>
</dbReference>
<keyword evidence="3" id="KW-1185">Reference proteome</keyword>
<dbReference type="CDD" id="cd02024">
    <property type="entry name" value="NRK1"/>
    <property type="match status" value="1"/>
</dbReference>
<sequence>MSSSAELQLPKEKEKEKEGKPKRVIMIGVGGATCSGKTTLAKYLKAVLPGSLLVHQDDFAPPRTQIPIHPIYKVQDWDAPAGAIDWPRLRAGLQFIKQHGVMPAGHHSHDHLNVQELVGVSPAVIEKWTERFAPSGEEVQWVLVDGFLMYWDPEVIDTLDVRLFLRVPRDELARRRHARHGYHTAENTLWRDPPGYFDQIVWPAYVEAHRELFVQGDVQGVLVEQGGKVKGLVELDGGSNPGDMLEKAGPVIWRALEGQ</sequence>
<name>A0A167Q122_CALVF</name>
<dbReference type="SUPFAM" id="SSF52540">
    <property type="entry name" value="P-loop containing nucleoside triphosphate hydrolases"/>
    <property type="match status" value="1"/>
</dbReference>
<dbReference type="STRING" id="1330018.A0A167Q122"/>
<organism evidence="2 3">
    <name type="scientific">Calocera viscosa (strain TUFC12733)</name>
    <dbReference type="NCBI Taxonomy" id="1330018"/>
    <lineage>
        <taxon>Eukaryota</taxon>
        <taxon>Fungi</taxon>
        <taxon>Dikarya</taxon>
        <taxon>Basidiomycota</taxon>
        <taxon>Agaricomycotina</taxon>
        <taxon>Dacrymycetes</taxon>
        <taxon>Dacrymycetales</taxon>
        <taxon>Dacrymycetaceae</taxon>
        <taxon>Calocera</taxon>
    </lineage>
</organism>
<evidence type="ECO:0000256" key="1">
    <source>
        <dbReference type="SAM" id="MobiDB-lite"/>
    </source>
</evidence>
<reference evidence="2 3" key="1">
    <citation type="journal article" date="2016" name="Mol. Biol. Evol.">
        <title>Comparative Genomics of Early-Diverging Mushroom-Forming Fungi Provides Insights into the Origins of Lignocellulose Decay Capabilities.</title>
        <authorList>
            <person name="Nagy L.G."/>
            <person name="Riley R."/>
            <person name="Tritt A."/>
            <person name="Adam C."/>
            <person name="Daum C."/>
            <person name="Floudas D."/>
            <person name="Sun H."/>
            <person name="Yadav J.S."/>
            <person name="Pangilinan J."/>
            <person name="Larsson K.H."/>
            <person name="Matsuura K."/>
            <person name="Barry K."/>
            <person name="Labutti K."/>
            <person name="Kuo R."/>
            <person name="Ohm R.A."/>
            <person name="Bhattacharya S.S."/>
            <person name="Shirouzu T."/>
            <person name="Yoshinaga Y."/>
            <person name="Martin F.M."/>
            <person name="Grigoriev I.V."/>
            <person name="Hibbett D.S."/>
        </authorList>
    </citation>
    <scope>NUCLEOTIDE SEQUENCE [LARGE SCALE GENOMIC DNA]</scope>
    <source>
        <strain evidence="2 3">TUFC12733</strain>
    </source>
</reference>
<keyword evidence="2" id="KW-0378">Hydrolase</keyword>
<protein>
    <submittedName>
        <fullName evidence="2">p-loop containing nucleoside triphosphate hydrolase protein</fullName>
    </submittedName>
</protein>
<dbReference type="OrthoDB" id="10041966at2759"/>
<proteinExistence type="predicted"/>
<dbReference type="GO" id="GO:0016787">
    <property type="term" value="F:hydrolase activity"/>
    <property type="evidence" value="ECO:0007669"/>
    <property type="project" value="UniProtKB-KW"/>
</dbReference>
<dbReference type="EMBL" id="KV417272">
    <property type="protein sequence ID" value="KZO99312.1"/>
    <property type="molecule type" value="Genomic_DNA"/>
</dbReference>
<gene>
    <name evidence="2" type="ORF">CALVIDRAFT_534289</name>
</gene>
<accession>A0A167Q122</accession>
<dbReference type="PANTHER" id="PTHR10285">
    <property type="entry name" value="URIDINE KINASE"/>
    <property type="match status" value="1"/>
</dbReference>
<evidence type="ECO:0000313" key="3">
    <source>
        <dbReference type="Proteomes" id="UP000076738"/>
    </source>
</evidence>
<dbReference type="Proteomes" id="UP000076738">
    <property type="component" value="Unassembled WGS sequence"/>
</dbReference>
<dbReference type="AlphaFoldDB" id="A0A167Q122"/>
<feature type="region of interest" description="Disordered" evidence="1">
    <location>
        <begin position="1"/>
        <end position="20"/>
    </location>
</feature>
<dbReference type="FunFam" id="3.40.50.300:FF:002582">
    <property type="entry name" value="Nicotinamide riboside kinase, variant"/>
    <property type="match status" value="1"/>
</dbReference>
<evidence type="ECO:0000313" key="2">
    <source>
        <dbReference type="EMBL" id="KZO99312.1"/>
    </source>
</evidence>